<proteinExistence type="predicted"/>
<dbReference type="Pfam" id="PF14387">
    <property type="entry name" value="DUF4418"/>
    <property type="match status" value="1"/>
</dbReference>
<feature type="transmembrane region" description="Helical" evidence="1">
    <location>
        <begin position="127"/>
        <end position="146"/>
    </location>
</feature>
<keyword evidence="1" id="KW-0812">Transmembrane</keyword>
<dbReference type="AlphaFoldDB" id="A0A1B9JIA7"/>
<name>A0A1B9JIA7_9GAMM</name>
<feature type="transmembrane region" description="Helical" evidence="1">
    <location>
        <begin position="66"/>
        <end position="86"/>
    </location>
</feature>
<protein>
    <submittedName>
        <fullName evidence="2">DUF4418 family protein</fullName>
    </submittedName>
</protein>
<dbReference type="OrthoDB" id="3239888at2"/>
<feature type="transmembrane region" description="Helical" evidence="1">
    <location>
        <begin position="9"/>
        <end position="26"/>
    </location>
</feature>
<accession>A0A1B9JIA7</accession>
<comment type="caution">
    <text evidence="2">The sequence shown here is derived from an EMBL/GenBank/DDBJ whole genome shotgun (WGS) entry which is preliminary data.</text>
</comment>
<sequence length="155" mass="17077">MQNRVVSSLIYIIIGILFILFPLYILPVCPHETVNLSTATMQGQVEHVHTGVGKIMKCFWTGRAEVGVGSLIIAIGTLMLFCRKIFLRMGLSMAIACISLFALAIPTILIGVCDNQMMRCNMGAKPALVLLSLLLFIIALVNTFYLNKAARRSIF</sequence>
<dbReference type="RefSeq" id="WP_065737631.1">
    <property type="nucleotide sequence ID" value="NZ_CAMLRN010000007.1"/>
</dbReference>
<keyword evidence="1" id="KW-0472">Membrane</keyword>
<gene>
    <name evidence="2" type="ORF">FPQ15_06475</name>
</gene>
<keyword evidence="1" id="KW-1133">Transmembrane helix</keyword>
<dbReference type="EMBL" id="VMHM01000007">
    <property type="protein sequence ID" value="TSK03303.1"/>
    <property type="molecule type" value="Genomic_DNA"/>
</dbReference>
<dbReference type="InterPro" id="IPR025531">
    <property type="entry name" value="DUF4418"/>
</dbReference>
<reference evidence="2 3" key="1">
    <citation type="submission" date="2019-07" db="EMBL/GenBank/DDBJ databases">
        <title>Gilliamella genomes.</title>
        <authorList>
            <person name="Zheng H."/>
        </authorList>
    </citation>
    <scope>NUCLEOTIDE SEQUENCE [LARGE SCALE GENOMIC DNA]</scope>
    <source>
        <strain evidence="2 3">W8127</strain>
    </source>
</reference>
<dbReference type="Proteomes" id="UP000319483">
    <property type="component" value="Unassembled WGS sequence"/>
</dbReference>
<evidence type="ECO:0000313" key="3">
    <source>
        <dbReference type="Proteomes" id="UP000319483"/>
    </source>
</evidence>
<evidence type="ECO:0000256" key="1">
    <source>
        <dbReference type="SAM" id="Phobius"/>
    </source>
</evidence>
<evidence type="ECO:0000313" key="2">
    <source>
        <dbReference type="EMBL" id="TSK03303.1"/>
    </source>
</evidence>
<feature type="transmembrane region" description="Helical" evidence="1">
    <location>
        <begin position="93"/>
        <end position="112"/>
    </location>
</feature>
<organism evidence="2 3">
    <name type="scientific">Gilliamella apicola</name>
    <dbReference type="NCBI Taxonomy" id="1196095"/>
    <lineage>
        <taxon>Bacteria</taxon>
        <taxon>Pseudomonadati</taxon>
        <taxon>Pseudomonadota</taxon>
        <taxon>Gammaproteobacteria</taxon>
        <taxon>Orbales</taxon>
        <taxon>Orbaceae</taxon>
        <taxon>Gilliamella</taxon>
    </lineage>
</organism>